<keyword evidence="2 7" id="KW-0808">Transferase</keyword>
<keyword evidence="5" id="KW-0472">Membrane</keyword>
<keyword evidence="4" id="KW-1133">Transmembrane helix</keyword>
<accession>A0A6J7WJG4</accession>
<evidence type="ECO:0000256" key="3">
    <source>
        <dbReference type="ARBA" id="ARBA00022692"/>
    </source>
</evidence>
<evidence type="ECO:0000313" key="7">
    <source>
        <dbReference type="EMBL" id="CAB5218121.1"/>
    </source>
</evidence>
<reference evidence="7" key="1">
    <citation type="submission" date="2020-05" db="EMBL/GenBank/DDBJ databases">
        <authorList>
            <person name="Chiriac C."/>
            <person name="Salcher M."/>
            <person name="Ghai R."/>
            <person name="Kavagutti S V."/>
        </authorList>
    </citation>
    <scope>NUCLEOTIDE SEQUENCE</scope>
</reference>
<sequence length="232" mass="27371">MKKVYHLHIPRCSGIYVREHLLPNLKSRQISFFASHHIYLNEKDLMDRSFISGHFGTKPIQDENQILFTMLRDPVDRYISNFLYITKFNGQKEMYHKLNQWVENPEVIALQSNLQYKMLSNPTDVAWYNNSDKNIYERANNGWCLDKNVFTDPKSVLNKCEIVGLIEEHSSFIKKLNNLLEKQYGFSTFLNSRKLNGNGGTIEIPDSLKRKIEEVNSLDMEMYEYARSIKKY</sequence>
<evidence type="ECO:0000256" key="5">
    <source>
        <dbReference type="ARBA" id="ARBA00023136"/>
    </source>
</evidence>
<dbReference type="InterPro" id="IPR010635">
    <property type="entry name" value="Heparan_SO4-6-sulfoTrfase"/>
</dbReference>
<dbReference type="GO" id="GO:0017095">
    <property type="term" value="F:heparan sulfate 6-sulfotransferase activity"/>
    <property type="evidence" value="ECO:0007669"/>
    <property type="project" value="TreeGrafter"/>
</dbReference>
<evidence type="ECO:0000256" key="2">
    <source>
        <dbReference type="ARBA" id="ARBA00022679"/>
    </source>
</evidence>
<name>A0A6J7WJG4_9CAUD</name>
<keyword evidence="6" id="KW-0325">Glycoprotein</keyword>
<protein>
    <submittedName>
        <fullName evidence="7">Sulfotransferase</fullName>
    </submittedName>
</protein>
<dbReference type="Pfam" id="PF03567">
    <property type="entry name" value="Sulfotransfer_2"/>
    <property type="match status" value="1"/>
</dbReference>
<comment type="subcellular location">
    <subcellularLocation>
        <location evidence="1">Membrane</location>
        <topology evidence="1">Single-pass membrane protein</topology>
    </subcellularLocation>
</comment>
<dbReference type="GO" id="GO:0016020">
    <property type="term" value="C:membrane"/>
    <property type="evidence" value="ECO:0007669"/>
    <property type="project" value="UniProtKB-SubCell"/>
</dbReference>
<evidence type="ECO:0000256" key="4">
    <source>
        <dbReference type="ARBA" id="ARBA00022989"/>
    </source>
</evidence>
<dbReference type="EMBL" id="LR798257">
    <property type="protein sequence ID" value="CAB5218121.1"/>
    <property type="molecule type" value="Genomic_DNA"/>
</dbReference>
<dbReference type="InterPro" id="IPR027417">
    <property type="entry name" value="P-loop_NTPase"/>
</dbReference>
<evidence type="ECO:0000256" key="6">
    <source>
        <dbReference type="ARBA" id="ARBA00023180"/>
    </source>
</evidence>
<proteinExistence type="predicted"/>
<dbReference type="Gene3D" id="3.40.50.300">
    <property type="entry name" value="P-loop containing nucleotide triphosphate hydrolases"/>
    <property type="match status" value="1"/>
</dbReference>
<gene>
    <name evidence="7" type="ORF">UFOVP204_3</name>
</gene>
<dbReference type="PANTHER" id="PTHR12812">
    <property type="entry name" value="HEPARAN SULFATE 6-O-SULFOTRANSFERASE 3"/>
    <property type="match status" value="1"/>
</dbReference>
<organism evidence="7">
    <name type="scientific">uncultured Caudovirales phage</name>
    <dbReference type="NCBI Taxonomy" id="2100421"/>
    <lineage>
        <taxon>Viruses</taxon>
        <taxon>Duplodnaviria</taxon>
        <taxon>Heunggongvirae</taxon>
        <taxon>Uroviricota</taxon>
        <taxon>Caudoviricetes</taxon>
        <taxon>Peduoviridae</taxon>
        <taxon>Maltschvirus</taxon>
        <taxon>Maltschvirus maltsch</taxon>
    </lineage>
</organism>
<dbReference type="InterPro" id="IPR005331">
    <property type="entry name" value="Sulfotransferase"/>
</dbReference>
<dbReference type="PANTHER" id="PTHR12812:SF0">
    <property type="entry name" value="HEPARAN-SULFATE 6-O-SULFOTRANSFERASE"/>
    <property type="match status" value="1"/>
</dbReference>
<evidence type="ECO:0000256" key="1">
    <source>
        <dbReference type="ARBA" id="ARBA00004167"/>
    </source>
</evidence>
<keyword evidence="3" id="KW-0812">Transmembrane</keyword>